<protein>
    <submittedName>
        <fullName evidence="2">Uncharacterized protein</fullName>
    </submittedName>
</protein>
<dbReference type="EMBL" id="JBHUEA010000007">
    <property type="protein sequence ID" value="MFD1721173.1"/>
    <property type="molecule type" value="Genomic_DNA"/>
</dbReference>
<evidence type="ECO:0000256" key="1">
    <source>
        <dbReference type="SAM" id="MobiDB-lite"/>
    </source>
</evidence>
<reference evidence="3" key="1">
    <citation type="journal article" date="2019" name="Int. J. Syst. Evol. Microbiol.">
        <title>The Global Catalogue of Microorganisms (GCM) 10K type strain sequencing project: providing services to taxonomists for standard genome sequencing and annotation.</title>
        <authorList>
            <consortium name="The Broad Institute Genomics Platform"/>
            <consortium name="The Broad Institute Genome Sequencing Center for Infectious Disease"/>
            <person name="Wu L."/>
            <person name="Ma J."/>
        </authorList>
    </citation>
    <scope>NUCLEOTIDE SEQUENCE [LARGE SCALE GENOMIC DNA]</scope>
    <source>
        <strain evidence="3">CGMCC 1.12471</strain>
    </source>
</reference>
<accession>A0ABW4LCB3</accession>
<dbReference type="Proteomes" id="UP001597347">
    <property type="component" value="Unassembled WGS sequence"/>
</dbReference>
<name>A0ABW4LCB3_9MICO</name>
<sequence>MSTLRIWVMVATAAIVAVLAGGFFLGVQPQLAAAATADESAASAEAQAQTMQLKLLTLSKRAAKLESMQAEDAVLQKKVPSILKDNTFNRRINEVAALNGVTVASVQLGKAAAYTSPAGSAAPATQDAATPAASASPSAAPAAPVAATPTTAKTDPLITPANFAVVPASVTVTGTQDSVLRFSTAIQDDERVFLITNPTTSRNDDGTVTAVLSGAIYTLQR</sequence>
<proteinExistence type="predicted"/>
<keyword evidence="3" id="KW-1185">Reference proteome</keyword>
<evidence type="ECO:0000313" key="2">
    <source>
        <dbReference type="EMBL" id="MFD1721173.1"/>
    </source>
</evidence>
<gene>
    <name evidence="2" type="ORF">ACFSBI_06380</name>
</gene>
<organism evidence="2 3">
    <name type="scientific">Amnibacterium endophyticum</name>
    <dbReference type="NCBI Taxonomy" id="2109337"/>
    <lineage>
        <taxon>Bacteria</taxon>
        <taxon>Bacillati</taxon>
        <taxon>Actinomycetota</taxon>
        <taxon>Actinomycetes</taxon>
        <taxon>Micrococcales</taxon>
        <taxon>Microbacteriaceae</taxon>
        <taxon>Amnibacterium</taxon>
    </lineage>
</organism>
<dbReference type="RefSeq" id="WP_377933160.1">
    <property type="nucleotide sequence ID" value="NZ_JBHUEA010000007.1"/>
</dbReference>
<comment type="caution">
    <text evidence="2">The sequence shown here is derived from an EMBL/GenBank/DDBJ whole genome shotgun (WGS) entry which is preliminary data.</text>
</comment>
<feature type="region of interest" description="Disordered" evidence="1">
    <location>
        <begin position="117"/>
        <end position="147"/>
    </location>
</feature>
<evidence type="ECO:0000313" key="3">
    <source>
        <dbReference type="Proteomes" id="UP001597347"/>
    </source>
</evidence>